<feature type="transmembrane region" description="Helical" evidence="1">
    <location>
        <begin position="121"/>
        <end position="143"/>
    </location>
</feature>
<keyword evidence="1" id="KW-0812">Transmembrane</keyword>
<keyword evidence="1" id="KW-0472">Membrane</keyword>
<dbReference type="AlphaFoldDB" id="A0AA36GM99"/>
<dbReference type="PANTHER" id="PTHR11161">
    <property type="entry name" value="O-ACYLTRANSFERASE"/>
    <property type="match status" value="1"/>
</dbReference>
<keyword evidence="1" id="KW-1133">Transmembrane helix</keyword>
<feature type="transmembrane region" description="Helical" evidence="1">
    <location>
        <begin position="38"/>
        <end position="59"/>
    </location>
</feature>
<proteinExistence type="predicted"/>
<feature type="transmembrane region" description="Helical" evidence="1">
    <location>
        <begin position="71"/>
        <end position="90"/>
    </location>
</feature>
<sequence>MLAAAMALGSLYGPHRYMKGVDSWSNAVSGTYNNFSRLGWSIAIAWVVIANHLGWGGIIADFMDHPLWQPLGRLSYCGYIAHFFLISYIFNLDDRPSHFISTWRTVGAEGNTALFIRYFQYMHWGIPTVVVSYVFAFFWSCLFEVPIIKLEKMLTANLISKKKSTPPKRIVQESTKEGISEERMNNMDEKIPSCSYKF</sequence>
<dbReference type="EMBL" id="CATQJL010000112">
    <property type="protein sequence ID" value="CAJ0594644.1"/>
    <property type="molecule type" value="Genomic_DNA"/>
</dbReference>
<organism evidence="2 3">
    <name type="scientific">Cylicocyclus nassatus</name>
    <name type="common">Nematode worm</name>
    <dbReference type="NCBI Taxonomy" id="53992"/>
    <lineage>
        <taxon>Eukaryota</taxon>
        <taxon>Metazoa</taxon>
        <taxon>Ecdysozoa</taxon>
        <taxon>Nematoda</taxon>
        <taxon>Chromadorea</taxon>
        <taxon>Rhabditida</taxon>
        <taxon>Rhabditina</taxon>
        <taxon>Rhabditomorpha</taxon>
        <taxon>Strongyloidea</taxon>
        <taxon>Strongylidae</taxon>
        <taxon>Cylicocyclus</taxon>
    </lineage>
</organism>
<evidence type="ECO:0008006" key="4">
    <source>
        <dbReference type="Google" id="ProtNLM"/>
    </source>
</evidence>
<comment type="caution">
    <text evidence="2">The sequence shown here is derived from an EMBL/GenBank/DDBJ whole genome shotgun (WGS) entry which is preliminary data.</text>
</comment>
<dbReference type="InterPro" id="IPR052728">
    <property type="entry name" value="O2_lipid_transport_reg"/>
</dbReference>
<gene>
    <name evidence="2" type="ORF">CYNAS_LOCUS6627</name>
</gene>
<evidence type="ECO:0000313" key="2">
    <source>
        <dbReference type="EMBL" id="CAJ0594644.1"/>
    </source>
</evidence>
<name>A0AA36GM99_CYLNA</name>
<keyword evidence="3" id="KW-1185">Reference proteome</keyword>
<reference evidence="2" key="1">
    <citation type="submission" date="2023-07" db="EMBL/GenBank/DDBJ databases">
        <authorList>
            <consortium name="CYATHOMIX"/>
        </authorList>
    </citation>
    <scope>NUCLEOTIDE SEQUENCE</scope>
    <source>
        <strain evidence="2">N/A</strain>
    </source>
</reference>
<dbReference type="PANTHER" id="PTHR11161:SF0">
    <property type="entry name" value="O-ACYLTRANSFERASE LIKE PROTEIN"/>
    <property type="match status" value="1"/>
</dbReference>
<protein>
    <recommendedName>
        <fullName evidence="4">Acyltransferase 3 domain-containing protein</fullName>
    </recommendedName>
</protein>
<dbReference type="Proteomes" id="UP001176961">
    <property type="component" value="Unassembled WGS sequence"/>
</dbReference>
<evidence type="ECO:0000256" key="1">
    <source>
        <dbReference type="SAM" id="Phobius"/>
    </source>
</evidence>
<accession>A0AA36GM99</accession>
<evidence type="ECO:0000313" key="3">
    <source>
        <dbReference type="Proteomes" id="UP001176961"/>
    </source>
</evidence>